<evidence type="ECO:0000256" key="4">
    <source>
        <dbReference type="ARBA" id="ARBA00013208"/>
    </source>
</evidence>
<evidence type="ECO:0000313" key="12">
    <source>
        <dbReference type="Proteomes" id="UP000000378"/>
    </source>
</evidence>
<sequence>MGRELRGIVREFVSIIIISFLLAMVLRAFVIEGREIPSGSMIPTLQIGDKVLLNKFIYHFKKPVRGDIVVFTPPEELGQEGPFIKRVIGLPGETVEVRDGKVFINGVALKEPYLAEPPMYDYGPVVVPEGCLFVMGDNRNSSFDSHRWNAWLREDHLMGKAFMIYWPPSRIMLLPRGVSAE</sequence>
<dbReference type="NCBIfam" id="TIGR02227">
    <property type="entry name" value="sigpep_I_bact"/>
    <property type="match status" value="1"/>
</dbReference>
<comment type="subcellular location">
    <subcellularLocation>
        <location evidence="2">Cell membrane</location>
        <topology evidence="2">Single-pass type II membrane protein</topology>
    </subcellularLocation>
    <subcellularLocation>
        <location evidence="9">Membrane</location>
        <topology evidence="9">Single-pass type II membrane protein</topology>
    </subcellularLocation>
</comment>
<dbReference type="GO" id="GO:0005886">
    <property type="term" value="C:plasma membrane"/>
    <property type="evidence" value="ECO:0007669"/>
    <property type="project" value="UniProtKB-SubCell"/>
</dbReference>
<dbReference type="GO" id="GO:0004252">
    <property type="term" value="F:serine-type endopeptidase activity"/>
    <property type="evidence" value="ECO:0007669"/>
    <property type="project" value="InterPro"/>
</dbReference>
<dbReference type="InterPro" id="IPR019757">
    <property type="entry name" value="Pept_S26A_signal_pept_1_Lys-AS"/>
</dbReference>
<proteinExistence type="inferred from homology"/>
<dbReference type="GO" id="GO:0009003">
    <property type="term" value="F:signal peptidase activity"/>
    <property type="evidence" value="ECO:0007669"/>
    <property type="project" value="UniProtKB-EC"/>
</dbReference>
<comment type="catalytic activity">
    <reaction evidence="1 8">
        <text>Cleavage of hydrophobic, N-terminal signal or leader sequences from secreted and periplasmic proteins.</text>
        <dbReference type="EC" id="3.4.21.89"/>
    </reaction>
</comment>
<reference evidence="12" key="1">
    <citation type="journal article" date="2010" name="Stand. Genomic Sci.">
        <title>Complete genome sequence of Syntrophothermus lipocalidus type strain (TGB-C1T).</title>
        <authorList>
            <consortium name="US DOE Joint Genome Institute (JGI-PGF)"/>
            <person name="Djao O."/>
            <person name="Zhang X."/>
            <person name="Lucas S."/>
            <person name="Lapidus A."/>
            <person name="Glavina Del Rio T."/>
            <person name="Nolan M."/>
            <person name="Tice H."/>
            <person name="Cheng J."/>
            <person name="Han C."/>
            <person name="Tapia R."/>
            <person name="Goodwin L."/>
            <person name="Pitluck S."/>
            <person name="Liolios K."/>
            <person name="Ivanova N."/>
            <person name="Mavromatis K."/>
            <person name="Mikhailova N."/>
            <person name="Ovchinnikova G."/>
            <person name="Pati A."/>
            <person name="Brambilla E."/>
            <person name="Chen A."/>
            <person name="Palaniappan K."/>
            <person name="Land M."/>
            <person name="Hauser L."/>
            <person name="Chang Y."/>
            <person name="Jeffries C."/>
            <person name="Rohde M."/>
            <person name="Sikorski J."/>
            <person name="Spring S."/>
            <person name="Goker M."/>
            <person name="Detter J."/>
            <person name="Woyke T."/>
            <person name="Bristow J."/>
            <person name="Eisen J."/>
            <person name="Markowitz V."/>
            <person name="Hugenholtz P."/>
            <person name="Kyrpides N."/>
            <person name="Klenk H."/>
        </authorList>
    </citation>
    <scope>NUCLEOTIDE SEQUENCE [LARGE SCALE GENOMIC DNA]</scope>
    <source>
        <strain evidence="12">DSM 12680 / TGB-C1</strain>
    </source>
</reference>
<comment type="similarity">
    <text evidence="3 9">Belongs to the peptidase S26 family.</text>
</comment>
<evidence type="ECO:0000256" key="6">
    <source>
        <dbReference type="ARBA" id="ARBA00022801"/>
    </source>
</evidence>
<dbReference type="PANTHER" id="PTHR43390">
    <property type="entry name" value="SIGNAL PEPTIDASE I"/>
    <property type="match status" value="1"/>
</dbReference>
<evidence type="ECO:0000256" key="2">
    <source>
        <dbReference type="ARBA" id="ARBA00004401"/>
    </source>
</evidence>
<evidence type="ECO:0000256" key="3">
    <source>
        <dbReference type="ARBA" id="ARBA00009370"/>
    </source>
</evidence>
<dbReference type="HOGENOM" id="CLU_028723_5_1_9"/>
<accession>D7CMP7</accession>
<dbReference type="InterPro" id="IPR019758">
    <property type="entry name" value="Pept_S26A_signal_pept_1_CS"/>
</dbReference>
<gene>
    <name evidence="11" type="ordered locus">Slip_1209</name>
</gene>
<protein>
    <recommendedName>
        <fullName evidence="4 8">Signal peptidase I</fullName>
        <ecNumber evidence="4 8">3.4.21.89</ecNumber>
    </recommendedName>
</protein>
<dbReference type="SUPFAM" id="SSF51306">
    <property type="entry name" value="LexA/Signal peptidase"/>
    <property type="match status" value="1"/>
</dbReference>
<keyword evidence="5 8" id="KW-0645">Protease</keyword>
<dbReference type="OrthoDB" id="9802919at2"/>
<evidence type="ECO:0000256" key="9">
    <source>
        <dbReference type="RuleBase" id="RU362042"/>
    </source>
</evidence>
<dbReference type="Proteomes" id="UP000000378">
    <property type="component" value="Chromosome"/>
</dbReference>
<dbReference type="PRINTS" id="PR00727">
    <property type="entry name" value="LEADERPTASE"/>
</dbReference>
<dbReference type="PANTHER" id="PTHR43390:SF1">
    <property type="entry name" value="CHLOROPLAST PROCESSING PEPTIDASE"/>
    <property type="match status" value="1"/>
</dbReference>
<feature type="active site" evidence="7">
    <location>
        <position position="85"/>
    </location>
</feature>
<dbReference type="PROSITE" id="PS00760">
    <property type="entry name" value="SPASE_I_2"/>
    <property type="match status" value="1"/>
</dbReference>
<dbReference type="InterPro" id="IPR019756">
    <property type="entry name" value="Pept_S26A_signal_pept_1_Ser-AS"/>
</dbReference>
<dbReference type="InterPro" id="IPR000223">
    <property type="entry name" value="Pept_S26A_signal_pept_1"/>
</dbReference>
<dbReference type="KEGG" id="slp:Slip_1209"/>
<keyword evidence="12" id="KW-1185">Reference proteome</keyword>
<dbReference type="CDD" id="cd06530">
    <property type="entry name" value="S26_SPase_I"/>
    <property type="match status" value="1"/>
</dbReference>
<dbReference type="PROSITE" id="PS00761">
    <property type="entry name" value="SPASE_I_3"/>
    <property type="match status" value="1"/>
</dbReference>
<keyword evidence="8" id="KW-1133">Transmembrane helix</keyword>
<evidence type="ECO:0000256" key="8">
    <source>
        <dbReference type="RuleBase" id="RU003993"/>
    </source>
</evidence>
<evidence type="ECO:0000256" key="1">
    <source>
        <dbReference type="ARBA" id="ARBA00000677"/>
    </source>
</evidence>
<dbReference type="PROSITE" id="PS00501">
    <property type="entry name" value="SPASE_I_1"/>
    <property type="match status" value="1"/>
</dbReference>
<keyword evidence="6 8" id="KW-0378">Hydrolase</keyword>
<feature type="transmembrane region" description="Helical" evidence="8">
    <location>
        <begin position="12"/>
        <end position="30"/>
    </location>
</feature>
<dbReference type="Pfam" id="PF10502">
    <property type="entry name" value="Peptidase_S26"/>
    <property type="match status" value="1"/>
</dbReference>
<dbReference type="AlphaFoldDB" id="D7CMP7"/>
<evidence type="ECO:0000256" key="7">
    <source>
        <dbReference type="PIRSR" id="PIRSR600223-1"/>
    </source>
</evidence>
<evidence type="ECO:0000259" key="10">
    <source>
        <dbReference type="Pfam" id="PF10502"/>
    </source>
</evidence>
<reference evidence="11 12" key="2">
    <citation type="journal article" date="2010" name="Stand. Genomic Sci.">
        <title>Complete genome sequence of Syntrophothermus lipocalidus type strain (TGB-C1).</title>
        <authorList>
            <person name="Djao O.D."/>
            <person name="Zhang X."/>
            <person name="Lucas S."/>
            <person name="Lapidus A."/>
            <person name="Del Rio T.G."/>
            <person name="Nolan M."/>
            <person name="Tice H."/>
            <person name="Cheng J.F."/>
            <person name="Han C."/>
            <person name="Tapia R."/>
            <person name="Goodwin L."/>
            <person name="Pitluck S."/>
            <person name="Liolios K."/>
            <person name="Ivanova N."/>
            <person name="Mavromatis K."/>
            <person name="Mikhailova N."/>
            <person name="Ovchinnikova G."/>
            <person name="Pati A."/>
            <person name="Brambilla E."/>
            <person name="Chen A."/>
            <person name="Palaniappan K."/>
            <person name="Land M."/>
            <person name="Hauser L."/>
            <person name="Chang Y.J."/>
            <person name="Jeffries C.D."/>
            <person name="Rohde M."/>
            <person name="Sikorski J."/>
            <person name="Spring S."/>
            <person name="Goker M."/>
            <person name="Detter J.C."/>
            <person name="Woyke T."/>
            <person name="Bristow J."/>
            <person name="Eisen J.A."/>
            <person name="Markowitz V."/>
            <person name="Hugenholtz P."/>
            <person name="Kyrpides N.C."/>
            <person name="Klenk H.P."/>
        </authorList>
    </citation>
    <scope>NUCLEOTIDE SEQUENCE [LARGE SCALE GENOMIC DNA]</scope>
    <source>
        <strain evidence="12">DSM 12680 / TGB-C1</strain>
    </source>
</reference>
<organism evidence="11 12">
    <name type="scientific">Syntrophothermus lipocalidus (strain DSM 12680 / TGB-C1)</name>
    <dbReference type="NCBI Taxonomy" id="643648"/>
    <lineage>
        <taxon>Bacteria</taxon>
        <taxon>Bacillati</taxon>
        <taxon>Bacillota</taxon>
        <taxon>Clostridia</taxon>
        <taxon>Eubacteriales</taxon>
        <taxon>Syntrophomonadaceae</taxon>
        <taxon>Syntrophothermus</taxon>
    </lineage>
</organism>
<dbReference type="InterPro" id="IPR036286">
    <property type="entry name" value="LexA/Signal_pep-like_sf"/>
</dbReference>
<dbReference type="GO" id="GO:0006465">
    <property type="term" value="P:signal peptide processing"/>
    <property type="evidence" value="ECO:0007669"/>
    <property type="project" value="InterPro"/>
</dbReference>
<dbReference type="RefSeq" id="WP_013175384.1">
    <property type="nucleotide sequence ID" value="NC_014220.1"/>
</dbReference>
<dbReference type="Gene3D" id="2.10.109.10">
    <property type="entry name" value="Umud Fragment, subunit A"/>
    <property type="match status" value="1"/>
</dbReference>
<dbReference type="EMBL" id="CP002048">
    <property type="protein sequence ID" value="ADI01982.1"/>
    <property type="molecule type" value="Genomic_DNA"/>
</dbReference>
<dbReference type="InterPro" id="IPR019533">
    <property type="entry name" value="Peptidase_S26"/>
</dbReference>
<dbReference type="STRING" id="643648.Slip_1209"/>
<name>D7CMP7_SYNLT</name>
<keyword evidence="8" id="KW-0812">Transmembrane</keyword>
<feature type="domain" description="Peptidase S26" evidence="10">
    <location>
        <begin position="10"/>
        <end position="166"/>
    </location>
</feature>
<evidence type="ECO:0000256" key="5">
    <source>
        <dbReference type="ARBA" id="ARBA00022670"/>
    </source>
</evidence>
<feature type="active site" evidence="7">
    <location>
        <position position="40"/>
    </location>
</feature>
<keyword evidence="8" id="KW-0472">Membrane</keyword>
<dbReference type="eggNOG" id="COG0681">
    <property type="taxonomic scope" value="Bacteria"/>
</dbReference>
<evidence type="ECO:0000313" key="11">
    <source>
        <dbReference type="EMBL" id="ADI01982.1"/>
    </source>
</evidence>
<dbReference type="EC" id="3.4.21.89" evidence="4 8"/>